<dbReference type="AlphaFoldDB" id="A0A1R3GNJ7"/>
<proteinExistence type="predicted"/>
<gene>
    <name evidence="1" type="ORF">COLO4_34132</name>
</gene>
<evidence type="ECO:0000313" key="2">
    <source>
        <dbReference type="Proteomes" id="UP000187203"/>
    </source>
</evidence>
<sequence>MEPVLNVRKSSHLGVASTYEFLLHENAPS</sequence>
<keyword evidence="2" id="KW-1185">Reference proteome</keyword>
<organism evidence="1 2">
    <name type="scientific">Corchorus olitorius</name>
    <dbReference type="NCBI Taxonomy" id="93759"/>
    <lineage>
        <taxon>Eukaryota</taxon>
        <taxon>Viridiplantae</taxon>
        <taxon>Streptophyta</taxon>
        <taxon>Embryophyta</taxon>
        <taxon>Tracheophyta</taxon>
        <taxon>Spermatophyta</taxon>
        <taxon>Magnoliopsida</taxon>
        <taxon>eudicotyledons</taxon>
        <taxon>Gunneridae</taxon>
        <taxon>Pentapetalae</taxon>
        <taxon>rosids</taxon>
        <taxon>malvids</taxon>
        <taxon>Malvales</taxon>
        <taxon>Malvaceae</taxon>
        <taxon>Grewioideae</taxon>
        <taxon>Apeibeae</taxon>
        <taxon>Corchorus</taxon>
    </lineage>
</organism>
<accession>A0A1R3GNJ7</accession>
<protein>
    <submittedName>
        <fullName evidence="1">Uncharacterized protein</fullName>
    </submittedName>
</protein>
<name>A0A1R3GNJ7_9ROSI</name>
<dbReference type="EMBL" id="AWUE01022088">
    <property type="protein sequence ID" value="OMO59632.1"/>
    <property type="molecule type" value="Genomic_DNA"/>
</dbReference>
<reference evidence="2" key="1">
    <citation type="submission" date="2013-09" db="EMBL/GenBank/DDBJ databases">
        <title>Corchorus olitorius genome sequencing.</title>
        <authorList>
            <person name="Alam M."/>
            <person name="Haque M.S."/>
            <person name="Islam M.S."/>
            <person name="Emdad E.M."/>
            <person name="Islam M.M."/>
            <person name="Ahmed B."/>
            <person name="Halim A."/>
            <person name="Hossen Q.M.M."/>
            <person name="Hossain M.Z."/>
            <person name="Ahmed R."/>
            <person name="Khan M.M."/>
            <person name="Islam R."/>
            <person name="Rashid M.M."/>
            <person name="Khan S.A."/>
            <person name="Rahman M.S."/>
            <person name="Alam M."/>
            <person name="Yahiya A.S."/>
            <person name="Khan M.S."/>
            <person name="Azam M.S."/>
            <person name="Haque T."/>
            <person name="Lashkar M.Z.H."/>
            <person name="Akhand A.I."/>
            <person name="Morshed G."/>
            <person name="Roy S."/>
            <person name="Uddin K.S."/>
            <person name="Rabeya T."/>
            <person name="Hossain A.S."/>
            <person name="Chowdhury A."/>
            <person name="Snigdha A.R."/>
            <person name="Mortoza M.S."/>
            <person name="Matin S.A."/>
            <person name="Hoque S.M.E."/>
            <person name="Islam M.K."/>
            <person name="Roy D.K."/>
            <person name="Haider R."/>
            <person name="Moosa M.M."/>
            <person name="Elias S.M."/>
            <person name="Hasan A.M."/>
            <person name="Jahan S."/>
            <person name="Shafiuddin M."/>
            <person name="Mahmood N."/>
            <person name="Shommy N.S."/>
        </authorList>
    </citation>
    <scope>NUCLEOTIDE SEQUENCE [LARGE SCALE GENOMIC DNA]</scope>
    <source>
        <strain evidence="2">cv. O-4</strain>
    </source>
</reference>
<evidence type="ECO:0000313" key="1">
    <source>
        <dbReference type="EMBL" id="OMO59632.1"/>
    </source>
</evidence>
<comment type="caution">
    <text evidence="1">The sequence shown here is derived from an EMBL/GenBank/DDBJ whole genome shotgun (WGS) entry which is preliminary data.</text>
</comment>
<dbReference type="Proteomes" id="UP000187203">
    <property type="component" value="Unassembled WGS sequence"/>
</dbReference>